<evidence type="ECO:0000256" key="10">
    <source>
        <dbReference type="ARBA" id="ARBA00093218"/>
    </source>
</evidence>
<evidence type="ECO:0000256" key="3">
    <source>
        <dbReference type="ARBA" id="ARBA00022723"/>
    </source>
</evidence>
<dbReference type="InterPro" id="IPR029001">
    <property type="entry name" value="ITPase-like_fam"/>
</dbReference>
<evidence type="ECO:0000256" key="11">
    <source>
        <dbReference type="ARBA" id="ARBA00093255"/>
    </source>
</evidence>
<evidence type="ECO:0000256" key="14">
    <source>
        <dbReference type="RuleBase" id="RU003781"/>
    </source>
</evidence>
<dbReference type="FunFam" id="3.90.950.10:FF:000003">
    <property type="entry name" value="Inosine triphosphate pyrophosphatase"/>
    <property type="match status" value="1"/>
</dbReference>
<protein>
    <recommendedName>
        <fullName evidence="13">Inosine triphosphate pyrophosphatase</fullName>
        <shortName evidence="13">ITPase</shortName>
        <shortName evidence="13">Inosine triphosphatase</shortName>
        <ecNumber evidence="13">3.6.1.66</ecNumber>
    </recommendedName>
    <alternativeName>
        <fullName evidence="13">Non-canonical purine NTP pyrophosphatase</fullName>
    </alternativeName>
    <alternativeName>
        <fullName evidence="13">Non-standard purine NTP pyrophosphatase</fullName>
    </alternativeName>
    <alternativeName>
        <fullName evidence="13">Nucleoside-triphosphate diphosphatase</fullName>
    </alternativeName>
    <alternativeName>
        <fullName evidence="13">Nucleoside-triphosphate pyrophosphatase</fullName>
        <shortName evidence="13">NTPase</shortName>
    </alternativeName>
    <alternativeName>
        <fullName evidence="13">XTP/dITP diphosphatase</fullName>
    </alternativeName>
</protein>
<comment type="catalytic activity">
    <reaction evidence="13">
        <text>XTP + H2O = XMP + diphosphate + H(+)</text>
        <dbReference type="Rhea" id="RHEA:28610"/>
        <dbReference type="ChEBI" id="CHEBI:15377"/>
        <dbReference type="ChEBI" id="CHEBI:15378"/>
        <dbReference type="ChEBI" id="CHEBI:33019"/>
        <dbReference type="ChEBI" id="CHEBI:57464"/>
        <dbReference type="ChEBI" id="CHEBI:61314"/>
        <dbReference type="EC" id="3.6.1.66"/>
    </reaction>
</comment>
<dbReference type="RefSeq" id="XP_046122256.1">
    <property type="nucleotide sequence ID" value="XM_046266401.1"/>
</dbReference>
<dbReference type="GO" id="GO:0035870">
    <property type="term" value="F:dITP diphosphatase activity"/>
    <property type="evidence" value="ECO:0007669"/>
    <property type="project" value="UniProtKB-UniRule"/>
</dbReference>
<evidence type="ECO:0000256" key="9">
    <source>
        <dbReference type="ARBA" id="ARBA00054940"/>
    </source>
</evidence>
<evidence type="ECO:0000256" key="1">
    <source>
        <dbReference type="ARBA" id="ARBA00008023"/>
    </source>
</evidence>
<dbReference type="Pfam" id="PF01725">
    <property type="entry name" value="Ham1p_like"/>
    <property type="match status" value="1"/>
</dbReference>
<feature type="binding site" evidence="13">
    <location>
        <position position="38"/>
    </location>
    <ligand>
        <name>Mg(2+)</name>
        <dbReference type="ChEBI" id="CHEBI:18420"/>
    </ligand>
</feature>
<dbReference type="Proteomes" id="UP000887229">
    <property type="component" value="Unassembled WGS sequence"/>
</dbReference>
<dbReference type="GO" id="GO:0009204">
    <property type="term" value="P:deoxyribonucleoside triphosphate catabolic process"/>
    <property type="evidence" value="ECO:0007669"/>
    <property type="project" value="UniProtKB-UniRule"/>
</dbReference>
<comment type="function">
    <text evidence="9">Pyrophosphatase that hydrolyzes the non-canonical purine nucleotides inosine triphosphate (ITP), deoxyinosine triphosphate (dITP) as well as 2'-deoxy-N-6-hydroxylaminopurine triphosphate (dHAPTP) and xanthosine 5'-triphosphate (XTP) to their respective monophosphate derivatives. The enzyme does not distinguish between the deoxy- and ribose forms. Probably excludes non-canonical purines from RNA and DNA precursor pools, thus preventing their incorporation into RNA and DNA and avoiding chromosomal lesions.</text>
</comment>
<name>A0A9P7ZV51_9HYPO</name>
<dbReference type="GO" id="GO:0036222">
    <property type="term" value="F:XTP diphosphatase activity"/>
    <property type="evidence" value="ECO:0007669"/>
    <property type="project" value="UniProtKB-UniRule"/>
</dbReference>
<dbReference type="GO" id="GO:0000166">
    <property type="term" value="F:nucleotide binding"/>
    <property type="evidence" value="ECO:0007669"/>
    <property type="project" value="UniProtKB-KW"/>
</dbReference>
<evidence type="ECO:0000256" key="7">
    <source>
        <dbReference type="ARBA" id="ARBA00023080"/>
    </source>
</evidence>
<dbReference type="EC" id="3.6.1.66" evidence="13"/>
<comment type="subcellular location">
    <subcellularLocation>
        <location evidence="13">Cytoplasm</location>
    </subcellularLocation>
    <subcellularLocation>
        <location evidence="13">Nucleus</location>
    </subcellularLocation>
</comment>
<keyword evidence="8 13" id="KW-0464">Manganese</keyword>
<keyword evidence="16" id="KW-1185">Reference proteome</keyword>
<keyword evidence="6 13" id="KW-0460">Magnesium</keyword>
<feature type="binding site" evidence="13">
    <location>
        <position position="50"/>
    </location>
    <ligand>
        <name>ITP</name>
        <dbReference type="ChEBI" id="CHEBI:61402"/>
    </ligand>
</feature>
<comment type="similarity">
    <text evidence="1 13 14">Belongs to the HAM1 NTPase family.</text>
</comment>
<comment type="catalytic activity">
    <reaction evidence="12">
        <text>N(6)-hydroxy-dATP + H2O = N(6)-hydroxy-dAMP + diphosphate + H(+)</text>
        <dbReference type="Rhea" id="RHEA:83971"/>
        <dbReference type="ChEBI" id="CHEBI:15377"/>
        <dbReference type="ChEBI" id="CHEBI:15378"/>
        <dbReference type="ChEBI" id="CHEBI:33019"/>
        <dbReference type="ChEBI" id="CHEBI:233529"/>
        <dbReference type="ChEBI" id="CHEBI:233530"/>
    </reaction>
    <physiologicalReaction direction="left-to-right" evidence="12">
        <dbReference type="Rhea" id="RHEA:83972"/>
    </physiologicalReaction>
</comment>
<evidence type="ECO:0000256" key="5">
    <source>
        <dbReference type="ARBA" id="ARBA00022801"/>
    </source>
</evidence>
<comment type="function">
    <text evidence="13">Pyrophosphatase that hydrolyzes non-canonical purine nucleotides such as inosine triphosphate (ITP), deoxyinosine triphosphate (dITP) or xanthosine 5'-triphosphate (XTP) to their respective monophosphate derivatives. The enzyme does not distinguish between the deoxy- and ribose forms. Probably excludes non-canonical purines from RNA and DNA precursor pools, thus preventing their incorporation into RNA and DNA and avoiding chromosomal lesions.</text>
</comment>
<sequence length="188" mass="20622">MPSHLNFITGNANKLREVKFVLDPAGIEVRSQSIDIEEVQGTVEEVTKSKCKKAAETVNGPVLVEDTALCYKALGDLPGPYIKWFMTAVGHDGLNNLLAAYEDKSAEAVCTFGYCEGPGQEPILFQGRCQGKIVPARGPADFGWDAVFEHNGKTFAEMEKAEKSAISHRGMALKKLQEWFNEENATLN</sequence>
<reference evidence="15" key="1">
    <citation type="journal article" date="2021" name="IMA Fungus">
        <title>Genomic characterization of three marine fungi, including Emericellopsis atlantica sp. nov. with signatures of a generalist lifestyle and marine biomass degradation.</title>
        <authorList>
            <person name="Hagestad O.C."/>
            <person name="Hou L."/>
            <person name="Andersen J.H."/>
            <person name="Hansen E.H."/>
            <person name="Altermark B."/>
            <person name="Li C."/>
            <person name="Kuhnert E."/>
            <person name="Cox R.J."/>
            <person name="Crous P.W."/>
            <person name="Spatafora J.W."/>
            <person name="Lail K."/>
            <person name="Amirebrahimi M."/>
            <person name="Lipzen A."/>
            <person name="Pangilinan J."/>
            <person name="Andreopoulos W."/>
            <person name="Hayes R.D."/>
            <person name="Ng V."/>
            <person name="Grigoriev I.V."/>
            <person name="Jackson S.A."/>
            <person name="Sutton T.D.S."/>
            <person name="Dobson A.D.W."/>
            <person name="Rama T."/>
        </authorList>
    </citation>
    <scope>NUCLEOTIDE SEQUENCE</scope>
    <source>
        <strain evidence="15">TS7</strain>
    </source>
</reference>
<feature type="binding site" evidence="13">
    <location>
        <position position="163"/>
    </location>
    <ligand>
        <name>ITP</name>
        <dbReference type="ChEBI" id="CHEBI:61402"/>
    </ligand>
</feature>
<evidence type="ECO:0000256" key="8">
    <source>
        <dbReference type="ARBA" id="ARBA00023211"/>
    </source>
</evidence>
<proteinExistence type="inferred from homology"/>
<comment type="catalytic activity">
    <reaction evidence="10">
        <text>ITP + H2O = IMP + diphosphate + H(+)</text>
        <dbReference type="Rhea" id="RHEA:29399"/>
        <dbReference type="ChEBI" id="CHEBI:15377"/>
        <dbReference type="ChEBI" id="CHEBI:15378"/>
        <dbReference type="ChEBI" id="CHEBI:33019"/>
        <dbReference type="ChEBI" id="CHEBI:58053"/>
        <dbReference type="ChEBI" id="CHEBI:61402"/>
        <dbReference type="EC" id="3.6.1.66"/>
    </reaction>
    <physiologicalReaction direction="left-to-right" evidence="10">
        <dbReference type="Rhea" id="RHEA:29400"/>
    </physiologicalReaction>
</comment>
<feature type="binding site" evidence="13">
    <location>
        <begin position="168"/>
        <end position="169"/>
    </location>
    <ligand>
        <name>ITP</name>
        <dbReference type="ChEBI" id="CHEBI:61402"/>
    </ligand>
</feature>
<comment type="catalytic activity">
    <reaction evidence="11">
        <text>dITP + H2O = dIMP + diphosphate + H(+)</text>
        <dbReference type="Rhea" id="RHEA:28342"/>
        <dbReference type="ChEBI" id="CHEBI:15377"/>
        <dbReference type="ChEBI" id="CHEBI:15378"/>
        <dbReference type="ChEBI" id="CHEBI:33019"/>
        <dbReference type="ChEBI" id="CHEBI:61194"/>
        <dbReference type="ChEBI" id="CHEBI:61382"/>
        <dbReference type="EC" id="3.6.1.66"/>
    </reaction>
    <physiologicalReaction direction="left-to-right" evidence="11">
        <dbReference type="Rhea" id="RHEA:28343"/>
    </physiologicalReaction>
</comment>
<evidence type="ECO:0000313" key="16">
    <source>
        <dbReference type="Proteomes" id="UP000887229"/>
    </source>
</evidence>
<dbReference type="OrthoDB" id="6288734at2759"/>
<dbReference type="EMBL" id="MU251243">
    <property type="protein sequence ID" value="KAG9258332.1"/>
    <property type="molecule type" value="Genomic_DNA"/>
</dbReference>
<comment type="subunit">
    <text evidence="13">Homodimer.</text>
</comment>
<dbReference type="GO" id="GO:0009117">
    <property type="term" value="P:nucleotide metabolic process"/>
    <property type="evidence" value="ECO:0007669"/>
    <property type="project" value="UniProtKB-KW"/>
</dbReference>
<gene>
    <name evidence="15" type="ORF">F5Z01DRAFT_700601</name>
</gene>
<dbReference type="HAMAP" id="MF_03148">
    <property type="entry name" value="HAM1_NTPase"/>
    <property type="match status" value="1"/>
</dbReference>
<dbReference type="GO" id="GO:0046872">
    <property type="term" value="F:metal ion binding"/>
    <property type="evidence" value="ECO:0007669"/>
    <property type="project" value="UniProtKB-KW"/>
</dbReference>
<evidence type="ECO:0000256" key="13">
    <source>
        <dbReference type="HAMAP-Rule" id="MF_03148"/>
    </source>
</evidence>
<evidence type="ECO:0000256" key="2">
    <source>
        <dbReference type="ARBA" id="ARBA00022490"/>
    </source>
</evidence>
<feature type="binding site" evidence="13">
    <location>
        <begin position="9"/>
        <end position="14"/>
    </location>
    <ligand>
        <name>ITP</name>
        <dbReference type="ChEBI" id="CHEBI:61402"/>
    </ligand>
</feature>
<dbReference type="PANTHER" id="PTHR11067:SF9">
    <property type="entry name" value="INOSINE TRIPHOSPHATE PYROPHOSPHATASE"/>
    <property type="match status" value="1"/>
</dbReference>
<feature type="binding site" evidence="13">
    <location>
        <begin position="66"/>
        <end position="67"/>
    </location>
    <ligand>
        <name>ITP</name>
        <dbReference type="ChEBI" id="CHEBI:61402"/>
    </ligand>
</feature>
<dbReference type="AlphaFoldDB" id="A0A9P7ZV51"/>
<feature type="binding site" evidence="13">
    <location>
        <position position="66"/>
    </location>
    <ligand>
        <name>Mg(2+)</name>
        <dbReference type="ChEBI" id="CHEBI:18420"/>
    </ligand>
</feature>
<dbReference type="PANTHER" id="PTHR11067">
    <property type="entry name" value="INOSINE TRIPHOSPHATE PYROPHOSPHATASE/HAM1 PROTEIN"/>
    <property type="match status" value="1"/>
</dbReference>
<dbReference type="SUPFAM" id="SSF52972">
    <property type="entry name" value="ITPase-like"/>
    <property type="match status" value="1"/>
</dbReference>
<evidence type="ECO:0000313" key="15">
    <source>
        <dbReference type="EMBL" id="KAG9258332.1"/>
    </source>
</evidence>
<dbReference type="InterPro" id="IPR002637">
    <property type="entry name" value="RdgB/HAM1"/>
</dbReference>
<comment type="cofactor">
    <cofactor evidence="13">
        <name>Mg(2+)</name>
        <dbReference type="ChEBI" id="CHEBI:18420"/>
    </cofactor>
    <cofactor evidence="13">
        <name>Mn(2+)</name>
        <dbReference type="ChEBI" id="CHEBI:29035"/>
    </cofactor>
    <text evidence="13">Binds 1 divalent metal cation per subunit; can use either Mg(2+) or Mn(2+).</text>
</comment>
<keyword evidence="3 13" id="KW-0479">Metal-binding</keyword>
<evidence type="ECO:0000256" key="12">
    <source>
        <dbReference type="ARBA" id="ARBA00093271"/>
    </source>
</evidence>
<keyword evidence="13" id="KW-0539">Nucleus</keyword>
<dbReference type="InterPro" id="IPR027502">
    <property type="entry name" value="ITPase"/>
</dbReference>
<dbReference type="NCBIfam" id="TIGR00042">
    <property type="entry name" value="RdgB/HAM1 family non-canonical purine NTP pyrophosphatase"/>
    <property type="match status" value="1"/>
</dbReference>
<evidence type="ECO:0000256" key="6">
    <source>
        <dbReference type="ARBA" id="ARBA00022842"/>
    </source>
</evidence>
<keyword evidence="5 13" id="KW-0378">Hydrolase</keyword>
<comment type="caution">
    <text evidence="15">The sequence shown here is derived from an EMBL/GenBank/DDBJ whole genome shotgun (WGS) entry which is preliminary data.</text>
</comment>
<organism evidence="15 16">
    <name type="scientific">Emericellopsis atlantica</name>
    <dbReference type="NCBI Taxonomy" id="2614577"/>
    <lineage>
        <taxon>Eukaryota</taxon>
        <taxon>Fungi</taxon>
        <taxon>Dikarya</taxon>
        <taxon>Ascomycota</taxon>
        <taxon>Pezizomycotina</taxon>
        <taxon>Sordariomycetes</taxon>
        <taxon>Hypocreomycetidae</taxon>
        <taxon>Hypocreales</taxon>
        <taxon>Bionectriaceae</taxon>
        <taxon>Emericellopsis</taxon>
    </lineage>
</organism>
<dbReference type="GO" id="GO:0005737">
    <property type="term" value="C:cytoplasm"/>
    <property type="evidence" value="ECO:0007669"/>
    <property type="project" value="UniProtKB-SubCell"/>
</dbReference>
<dbReference type="CDD" id="cd00515">
    <property type="entry name" value="HAM1"/>
    <property type="match status" value="1"/>
</dbReference>
<keyword evidence="7 13" id="KW-0546">Nucleotide metabolism</keyword>
<keyword evidence="4 13" id="KW-0547">Nucleotide-binding</keyword>
<evidence type="ECO:0000256" key="4">
    <source>
        <dbReference type="ARBA" id="ARBA00022741"/>
    </source>
</evidence>
<feature type="binding site" evidence="13">
    <location>
        <begin position="142"/>
        <end position="145"/>
    </location>
    <ligand>
        <name>ITP</name>
        <dbReference type="ChEBI" id="CHEBI:61402"/>
    </ligand>
</feature>
<dbReference type="GeneID" id="70297304"/>
<accession>A0A9P7ZV51</accession>
<keyword evidence="2 13" id="KW-0963">Cytoplasm</keyword>
<dbReference type="GO" id="GO:0036220">
    <property type="term" value="F:ITP diphosphatase activity"/>
    <property type="evidence" value="ECO:0007669"/>
    <property type="project" value="UniProtKB-UniRule"/>
</dbReference>
<dbReference type="Gene3D" id="3.90.950.10">
    <property type="match status" value="1"/>
</dbReference>
<dbReference type="GO" id="GO:0005634">
    <property type="term" value="C:nucleus"/>
    <property type="evidence" value="ECO:0007669"/>
    <property type="project" value="UniProtKB-SubCell"/>
</dbReference>